<dbReference type="Pfam" id="PF00271">
    <property type="entry name" value="Helicase_C"/>
    <property type="match status" value="1"/>
</dbReference>
<keyword evidence="1" id="KW-0547">Nucleotide-binding</keyword>
<evidence type="ECO:0000259" key="6">
    <source>
        <dbReference type="PROSITE" id="PS51194"/>
    </source>
</evidence>
<keyword evidence="3" id="KW-0347">Helicase</keyword>
<feature type="domain" description="Helicase C-terminal" evidence="6">
    <location>
        <begin position="306"/>
        <end position="524"/>
    </location>
</feature>
<proteinExistence type="predicted"/>
<keyword evidence="2" id="KW-0378">Hydrolase</keyword>
<evidence type="ECO:0000256" key="3">
    <source>
        <dbReference type="ARBA" id="ARBA00022806"/>
    </source>
</evidence>
<protein>
    <recommendedName>
        <fullName evidence="9">RNA helicase</fullName>
    </recommendedName>
</protein>
<dbReference type="HOGENOM" id="CLU_327910_0_0_1"/>
<evidence type="ECO:0000313" key="8">
    <source>
        <dbReference type="Proteomes" id="UP000054524"/>
    </source>
</evidence>
<keyword evidence="4" id="KW-0067">ATP-binding</keyword>
<dbReference type="Gene3D" id="3.40.50.300">
    <property type="entry name" value="P-loop containing nucleotide triphosphate hydrolases"/>
    <property type="match status" value="2"/>
</dbReference>
<keyword evidence="8" id="KW-1185">Reference proteome</keyword>
<dbReference type="AlphaFoldDB" id="A0A086J1M4"/>
<gene>
    <name evidence="7" type="ORF">NESG_01154</name>
</gene>
<dbReference type="InterPro" id="IPR027417">
    <property type="entry name" value="P-loop_NTPase"/>
</dbReference>
<dbReference type="GO" id="GO:0003676">
    <property type="term" value="F:nucleic acid binding"/>
    <property type="evidence" value="ECO:0007669"/>
    <property type="project" value="InterPro"/>
</dbReference>
<evidence type="ECO:0008006" key="9">
    <source>
        <dbReference type="Google" id="ProtNLM"/>
    </source>
</evidence>
<evidence type="ECO:0000256" key="1">
    <source>
        <dbReference type="ARBA" id="ARBA00022741"/>
    </source>
</evidence>
<organism evidence="7 8">
    <name type="scientific">Nematocida ausubeli (strain ATCC PRA-371 / ERTm2)</name>
    <name type="common">Nematode killer fungus</name>
    <dbReference type="NCBI Taxonomy" id="1913371"/>
    <lineage>
        <taxon>Eukaryota</taxon>
        <taxon>Fungi</taxon>
        <taxon>Fungi incertae sedis</taxon>
        <taxon>Microsporidia</taxon>
        <taxon>Nematocida</taxon>
    </lineage>
</organism>
<dbReference type="GeneID" id="77676127"/>
<dbReference type="InterPro" id="IPR014001">
    <property type="entry name" value="Helicase_ATP-bd"/>
</dbReference>
<dbReference type="GO" id="GO:0005524">
    <property type="term" value="F:ATP binding"/>
    <property type="evidence" value="ECO:0007669"/>
    <property type="project" value="UniProtKB-KW"/>
</dbReference>
<dbReference type="Proteomes" id="UP000054524">
    <property type="component" value="Unassembled WGS sequence"/>
</dbReference>
<dbReference type="PANTHER" id="PTHR47961">
    <property type="entry name" value="DNA POLYMERASE THETA, PUTATIVE (AFU_ORTHOLOGUE AFUA_1G05260)-RELATED"/>
    <property type="match status" value="1"/>
</dbReference>
<dbReference type="PROSITE" id="PS51194">
    <property type="entry name" value="HELICASE_CTER"/>
    <property type="match status" value="1"/>
</dbReference>
<name>A0A086J1M4_NEMA1</name>
<comment type="caution">
    <text evidence="7">The sequence shown here is derived from an EMBL/GenBank/DDBJ whole genome shotgun (WGS) entry which is preliminary data.</text>
</comment>
<evidence type="ECO:0000256" key="4">
    <source>
        <dbReference type="ARBA" id="ARBA00022840"/>
    </source>
</evidence>
<dbReference type="SMART" id="SM00487">
    <property type="entry name" value="DEXDc"/>
    <property type="match status" value="1"/>
</dbReference>
<evidence type="ECO:0000313" key="7">
    <source>
        <dbReference type="EMBL" id="KFG26042.1"/>
    </source>
</evidence>
<evidence type="ECO:0000259" key="5">
    <source>
        <dbReference type="PROSITE" id="PS51192"/>
    </source>
</evidence>
<dbReference type="GO" id="GO:0016787">
    <property type="term" value="F:hydrolase activity"/>
    <property type="evidence" value="ECO:0007669"/>
    <property type="project" value="UniProtKB-KW"/>
</dbReference>
<dbReference type="Pfam" id="PF00270">
    <property type="entry name" value="DEAD"/>
    <property type="match status" value="1"/>
</dbReference>
<dbReference type="RefSeq" id="XP_052904597.1">
    <property type="nucleotide sequence ID" value="XM_053048792.1"/>
</dbReference>
<dbReference type="PANTHER" id="PTHR47961:SF4">
    <property type="entry name" value="ACTIVATING SIGNAL COINTEGRATOR 1 COMPLEX SUBUNIT 3"/>
    <property type="match status" value="1"/>
</dbReference>
<dbReference type="InterPro" id="IPR001650">
    <property type="entry name" value="Helicase_C-like"/>
</dbReference>
<dbReference type="PROSITE" id="PS51192">
    <property type="entry name" value="HELICASE_ATP_BIND_1"/>
    <property type="match status" value="1"/>
</dbReference>
<accession>A0A086J1M4</accession>
<dbReference type="CDD" id="cd17921">
    <property type="entry name" value="DEXHc_Ski2"/>
    <property type="match status" value="1"/>
</dbReference>
<evidence type="ECO:0000256" key="2">
    <source>
        <dbReference type="ARBA" id="ARBA00022801"/>
    </source>
</evidence>
<sequence>MHKNEFADNCVIEQPATCEERCESREKCIPEGSFLEQLTIAQKAVIESKWRLRNADLPKNSIVQETALYKKAVMQYPVRAQERIKTEVLDKDKKYFNFEYFNTVQSLVLGTLYDTRENALISSPTGTGKTELAILAILRELREFGERCSIVVLAPTKPLIAGLESTLRSRFADVLSVAQDTTDMDRSAYGYNTCHANILVTTPERYDILTMKQKISPSLLIIDEIHILGESRGAVLESVIIRSKPMPNIRIVGISATIPNYKDIASFINAKEEHSYYFNYSFKDVPLTYTVIGMKNTESANADTNSLQILHETVKEVRGKGGTLVFINSRKKCDEISEWLREQIIEEKANQSQPPCKNDMLFRITSSLEPIMPRCAKDRNRFISELQERVELFSSGIGVHHAGMSKEMRSAVEFLFKLGSISIICCTGTLACGVNLPVSNVIVYKTSKSTGGQAYTLSEVAQMNGRAGRRGLSKEGSAVVITDIDMLAEYSKAITFQFPIESRSGEFLATRILYEIAMTKERNRCRSTQKCASLSGVRSKHASMQGLSIAEIVAWVQKTYGYQRGVKNEETKEYFVHTAQLVIEVVNQLCRKGMVTINREGAQDSFVCIHGGVSDIWVTSTELGDICYIYYLTPTTVHAIYKVFTDVSDFDLDIDLGDILLLMSTVDDYKDIEKDSYKLLTAHSADHAPQNGNGSSSTNIASSLKYPIRMKTSIVAQIIERASRRQINPVVSILVQAHIEARPIDIELYPAYTKVLISMDRIAEGLFGIGRIALNRSLFAVVDLMKSINLREWRHTTARKPLEISLSVEGQTLVLHNPSKDKIFVTVSLEGTKIFIHKDITRRNVYKYNLPDKDTLYILRIESLTQFTEQYVDYINT</sequence>
<dbReference type="GO" id="GO:0005634">
    <property type="term" value="C:nucleus"/>
    <property type="evidence" value="ECO:0007669"/>
    <property type="project" value="TreeGrafter"/>
</dbReference>
<dbReference type="EMBL" id="AKIJ01000003">
    <property type="protein sequence ID" value="KFG26042.1"/>
    <property type="molecule type" value="Genomic_DNA"/>
</dbReference>
<dbReference type="SMART" id="SM00490">
    <property type="entry name" value="HELICc"/>
    <property type="match status" value="1"/>
</dbReference>
<dbReference type="SUPFAM" id="SSF52540">
    <property type="entry name" value="P-loop containing nucleoside triphosphate hydrolases"/>
    <property type="match status" value="1"/>
</dbReference>
<feature type="domain" description="Helicase ATP-binding" evidence="5">
    <location>
        <begin position="110"/>
        <end position="276"/>
    </location>
</feature>
<dbReference type="InterPro" id="IPR011545">
    <property type="entry name" value="DEAD/DEAH_box_helicase_dom"/>
</dbReference>
<reference evidence="7 8" key="1">
    <citation type="journal article" date="2014" name="Genome Announc.">
        <title>Genome Sequence of the Microsporidian Species Nematocida sp1 Strain ERTm6 (ATCC PRA-372).</title>
        <authorList>
            <person name="Bakowski M.A."/>
            <person name="Priest M."/>
            <person name="Young S."/>
            <person name="Cuomo C.A."/>
            <person name="Troemel E.R."/>
        </authorList>
    </citation>
    <scope>NUCLEOTIDE SEQUENCE [LARGE SCALE GENOMIC DNA]</scope>
    <source>
        <strain evidence="7 8">ERTm6</strain>
    </source>
</reference>
<dbReference type="InterPro" id="IPR050474">
    <property type="entry name" value="Hel308_SKI2-like"/>
</dbReference>
<dbReference type="GO" id="GO:0004386">
    <property type="term" value="F:helicase activity"/>
    <property type="evidence" value="ECO:0007669"/>
    <property type="project" value="UniProtKB-KW"/>
</dbReference>